<protein>
    <submittedName>
        <fullName evidence="1">Uncharacterized protein</fullName>
    </submittedName>
</protein>
<dbReference type="AlphaFoldDB" id="A0A2P2P0N2"/>
<name>A0A2P2P0N2_RHIMU</name>
<evidence type="ECO:0000313" key="1">
    <source>
        <dbReference type="EMBL" id="MBX48283.1"/>
    </source>
</evidence>
<proteinExistence type="predicted"/>
<dbReference type="EMBL" id="GGEC01067799">
    <property type="protein sequence ID" value="MBX48283.1"/>
    <property type="molecule type" value="Transcribed_RNA"/>
</dbReference>
<sequence length="45" mass="5085">MPPDIFIIVQGENVLNLAVYTMQPKTCLQSFITEKLPSLRAHDLV</sequence>
<reference evidence="1" key="1">
    <citation type="submission" date="2018-02" db="EMBL/GenBank/DDBJ databases">
        <title>Rhizophora mucronata_Transcriptome.</title>
        <authorList>
            <person name="Meera S.P."/>
            <person name="Sreeshan A."/>
            <person name="Augustine A."/>
        </authorList>
    </citation>
    <scope>NUCLEOTIDE SEQUENCE</scope>
    <source>
        <tissue evidence="1">Leaf</tissue>
    </source>
</reference>
<organism evidence="1">
    <name type="scientific">Rhizophora mucronata</name>
    <name type="common">Asiatic mangrove</name>
    <dbReference type="NCBI Taxonomy" id="61149"/>
    <lineage>
        <taxon>Eukaryota</taxon>
        <taxon>Viridiplantae</taxon>
        <taxon>Streptophyta</taxon>
        <taxon>Embryophyta</taxon>
        <taxon>Tracheophyta</taxon>
        <taxon>Spermatophyta</taxon>
        <taxon>Magnoliopsida</taxon>
        <taxon>eudicotyledons</taxon>
        <taxon>Gunneridae</taxon>
        <taxon>Pentapetalae</taxon>
        <taxon>rosids</taxon>
        <taxon>fabids</taxon>
        <taxon>Malpighiales</taxon>
        <taxon>Rhizophoraceae</taxon>
        <taxon>Rhizophora</taxon>
    </lineage>
</organism>
<accession>A0A2P2P0N2</accession>